<protein>
    <recommendedName>
        <fullName evidence="8">Growth arrest and DNA damage-inducible protein GADD45 alpha</fullName>
    </recommendedName>
</protein>
<evidence type="ECO:0000256" key="5">
    <source>
        <dbReference type="ARBA" id="ARBA00022810"/>
    </source>
</evidence>
<dbReference type="STRING" id="7897.ENSLACP00000004374"/>
<evidence type="ECO:0000259" key="9">
    <source>
        <dbReference type="Pfam" id="PF01248"/>
    </source>
</evidence>
<evidence type="ECO:0000256" key="6">
    <source>
        <dbReference type="ARBA" id="ARBA00023242"/>
    </source>
</evidence>
<comment type="similarity">
    <text evidence="2">Belongs to the GADD45 family.</text>
</comment>
<evidence type="ECO:0000256" key="4">
    <source>
        <dbReference type="ARBA" id="ARBA00022763"/>
    </source>
</evidence>
<evidence type="ECO:0000313" key="11">
    <source>
        <dbReference type="Proteomes" id="UP000008672"/>
    </source>
</evidence>
<feature type="domain" description="Ribosomal protein eL8/eL30/eS12/Gadd45" evidence="9">
    <location>
        <begin position="21"/>
        <end position="101"/>
    </location>
</feature>
<comment type="subcellular location">
    <subcellularLocation>
        <location evidence="1">Nucleus</location>
    </subcellularLocation>
</comment>
<name>H3A403_LATCH</name>
<organism evidence="10 11">
    <name type="scientific">Latimeria chalumnae</name>
    <name type="common">Coelacanth</name>
    <dbReference type="NCBI Taxonomy" id="7897"/>
    <lineage>
        <taxon>Eukaryota</taxon>
        <taxon>Metazoa</taxon>
        <taxon>Chordata</taxon>
        <taxon>Craniata</taxon>
        <taxon>Vertebrata</taxon>
        <taxon>Euteleostomi</taxon>
        <taxon>Coelacanthiformes</taxon>
        <taxon>Coelacanthidae</taxon>
        <taxon>Latimeria</taxon>
    </lineage>
</organism>
<dbReference type="OMA" id="NELWAHR"/>
<dbReference type="FunFam" id="3.30.1330.30:FF:000012">
    <property type="entry name" value="growth arrest and DNA damage-inducible protein GADD45 alpha"/>
    <property type="match status" value="1"/>
</dbReference>
<evidence type="ECO:0000256" key="1">
    <source>
        <dbReference type="ARBA" id="ARBA00004123"/>
    </source>
</evidence>
<dbReference type="KEGG" id="lcm:102349018"/>
<keyword evidence="6" id="KW-0539">Nucleus</keyword>
<dbReference type="OrthoDB" id="5976967at2759"/>
<keyword evidence="4" id="KW-0227">DNA damage</keyword>
<dbReference type="eggNOG" id="ENOG502RY8P">
    <property type="taxonomic scope" value="Eukaryota"/>
</dbReference>
<reference evidence="10" key="3">
    <citation type="submission" date="2025-09" db="UniProtKB">
        <authorList>
            <consortium name="Ensembl"/>
        </authorList>
    </citation>
    <scope>IDENTIFICATION</scope>
</reference>
<dbReference type="GO" id="GO:0006974">
    <property type="term" value="P:DNA damage response"/>
    <property type="evidence" value="ECO:0007669"/>
    <property type="project" value="UniProtKB-KW"/>
</dbReference>
<proteinExistence type="inferred from homology"/>
<accession>H3A403</accession>
<evidence type="ECO:0000256" key="2">
    <source>
        <dbReference type="ARBA" id="ARBA00007361"/>
    </source>
</evidence>
<dbReference type="Pfam" id="PF01248">
    <property type="entry name" value="Ribosomal_L7Ae"/>
    <property type="match status" value="1"/>
</dbReference>
<dbReference type="GeneID" id="102349018"/>
<dbReference type="GO" id="GO:0051726">
    <property type="term" value="P:regulation of cell cycle"/>
    <property type="evidence" value="ECO:0007669"/>
    <property type="project" value="UniProtKB-KW"/>
</dbReference>
<dbReference type="PANTHER" id="PTHR10411">
    <property type="entry name" value="GROWTH ARREST AND DNA DAMAGE-INDUCIBLE PROTEIN GADD45"/>
    <property type="match status" value="1"/>
</dbReference>
<dbReference type="SUPFAM" id="SSF55315">
    <property type="entry name" value="L30e-like"/>
    <property type="match status" value="1"/>
</dbReference>
<evidence type="ECO:0000256" key="7">
    <source>
        <dbReference type="ARBA" id="ARBA00023306"/>
    </source>
</evidence>
<evidence type="ECO:0000256" key="3">
    <source>
        <dbReference type="ARBA" id="ARBA00022553"/>
    </source>
</evidence>
<evidence type="ECO:0000256" key="8">
    <source>
        <dbReference type="ARBA" id="ARBA00040000"/>
    </source>
</evidence>
<dbReference type="HOGENOM" id="CLU_118164_0_0_1"/>
<dbReference type="EMBL" id="AFYH01095074">
    <property type="status" value="NOT_ANNOTATED_CDS"/>
    <property type="molecule type" value="Genomic_DNA"/>
</dbReference>
<dbReference type="InterPro" id="IPR024824">
    <property type="entry name" value="GADD45"/>
</dbReference>
<dbReference type="FunCoup" id="H3A403">
    <property type="interactions" value="2643"/>
</dbReference>
<sequence length="155" mass="17297">MTLEELTGDQAIERMDAVGNALEEVLSTAVLRGCITVGVYEAAKLLNVDQDNVVLCLLATDKDDQDVALQIHFTLIQAFCCENDINILRVTNMRRLSEILGGVDQTGEPRDLHCVLITNPHASSWKEPALSKVVCFCRESRYLDQWVPVVNLPER</sequence>
<dbReference type="GeneTree" id="ENSGT00950000182964"/>
<dbReference type="InParanoid" id="H3A403"/>
<keyword evidence="5" id="KW-0338">Growth arrest</keyword>
<gene>
    <name evidence="10" type="primary">GADD45A</name>
</gene>
<dbReference type="InterPro" id="IPR004038">
    <property type="entry name" value="Ribosomal_eL8/eL30/eS12/Gad45"/>
</dbReference>
<dbReference type="GO" id="GO:0005737">
    <property type="term" value="C:cytoplasm"/>
    <property type="evidence" value="ECO:0007669"/>
    <property type="project" value="TreeGrafter"/>
</dbReference>
<dbReference type="AlphaFoldDB" id="H3A403"/>
<reference evidence="10" key="2">
    <citation type="submission" date="2025-08" db="UniProtKB">
        <authorList>
            <consortium name="Ensembl"/>
        </authorList>
    </citation>
    <scope>IDENTIFICATION</scope>
</reference>
<keyword evidence="3" id="KW-0597">Phosphoprotein</keyword>
<reference evidence="11" key="1">
    <citation type="submission" date="2011-08" db="EMBL/GenBank/DDBJ databases">
        <title>The draft genome of Latimeria chalumnae.</title>
        <authorList>
            <person name="Di Palma F."/>
            <person name="Alfoldi J."/>
            <person name="Johnson J."/>
            <person name="Berlin A."/>
            <person name="Gnerre S."/>
            <person name="Jaffe D."/>
            <person name="MacCallum I."/>
            <person name="Young S."/>
            <person name="Walker B.J."/>
            <person name="Lander E."/>
            <person name="Lindblad-Toh K."/>
        </authorList>
    </citation>
    <scope>NUCLEOTIDE SEQUENCE [LARGE SCALE GENOMIC DNA]</scope>
    <source>
        <strain evidence="11">Wild caught</strain>
    </source>
</reference>
<evidence type="ECO:0000313" key="10">
    <source>
        <dbReference type="Ensembl" id="ENSLACP00000004374.2"/>
    </source>
</evidence>
<keyword evidence="11" id="KW-1185">Reference proteome</keyword>
<dbReference type="Bgee" id="ENSLACG00000003888">
    <property type="expression patterns" value="Expressed in pelvic fin and 5 other cell types or tissues"/>
</dbReference>
<dbReference type="Proteomes" id="UP000008672">
    <property type="component" value="Unassembled WGS sequence"/>
</dbReference>
<dbReference type="InterPro" id="IPR029064">
    <property type="entry name" value="Ribosomal_eL30-like_sf"/>
</dbReference>
<dbReference type="GO" id="GO:0005634">
    <property type="term" value="C:nucleus"/>
    <property type="evidence" value="ECO:0007669"/>
    <property type="project" value="UniProtKB-SubCell"/>
</dbReference>
<dbReference type="Ensembl" id="ENSLACT00000004412.2">
    <property type="protein sequence ID" value="ENSLACP00000004374.2"/>
    <property type="gene ID" value="ENSLACG00000003888.2"/>
</dbReference>
<keyword evidence="7" id="KW-0131">Cell cycle</keyword>
<dbReference type="Gene3D" id="3.30.1330.30">
    <property type="match status" value="1"/>
</dbReference>
<dbReference type="PANTHER" id="PTHR10411:SF3">
    <property type="entry name" value="GROWTH ARREST AND DNA DAMAGE-INDUCIBLE PROTEIN GADD45 ALPHA"/>
    <property type="match status" value="1"/>
</dbReference>